<gene>
    <name evidence="1" type="ORF">S12H4_39833</name>
</gene>
<organism evidence="1">
    <name type="scientific">marine sediment metagenome</name>
    <dbReference type="NCBI Taxonomy" id="412755"/>
    <lineage>
        <taxon>unclassified sequences</taxon>
        <taxon>metagenomes</taxon>
        <taxon>ecological metagenomes</taxon>
    </lineage>
</organism>
<reference evidence="1" key="1">
    <citation type="journal article" date="2014" name="Front. Microbiol.">
        <title>High frequency of phylogenetically diverse reductive dehalogenase-homologous genes in deep subseafloor sedimentary metagenomes.</title>
        <authorList>
            <person name="Kawai M."/>
            <person name="Futagami T."/>
            <person name="Toyoda A."/>
            <person name="Takaki Y."/>
            <person name="Nishi S."/>
            <person name="Hori S."/>
            <person name="Arai W."/>
            <person name="Tsubouchi T."/>
            <person name="Morono Y."/>
            <person name="Uchiyama I."/>
            <person name="Ito T."/>
            <person name="Fujiyama A."/>
            <person name="Inagaki F."/>
            <person name="Takami H."/>
        </authorList>
    </citation>
    <scope>NUCLEOTIDE SEQUENCE</scope>
    <source>
        <strain evidence="1">Expedition CK06-06</strain>
    </source>
</reference>
<dbReference type="AlphaFoldDB" id="X1U989"/>
<proteinExistence type="predicted"/>
<dbReference type="EMBL" id="BARW01024117">
    <property type="protein sequence ID" value="GAI88894.1"/>
    <property type="molecule type" value="Genomic_DNA"/>
</dbReference>
<protein>
    <submittedName>
        <fullName evidence="1">Uncharacterized protein</fullName>
    </submittedName>
</protein>
<name>X1U989_9ZZZZ</name>
<comment type="caution">
    <text evidence="1">The sequence shown here is derived from an EMBL/GenBank/DDBJ whole genome shotgun (WGS) entry which is preliminary data.</text>
</comment>
<feature type="non-terminal residue" evidence="1">
    <location>
        <position position="1"/>
    </location>
</feature>
<sequence>VKIMTMEHVKAVISLAASMSGDQDSGMGLVKDAVSKADLGLTTPTGAKFYHDDREIGTAEEYTLGSGSDCPDAFGNDQAFSRLHVLYIKNKTGSDLTIGAGAKPVLLTGTAGSETIILPTGCTFLYINPTGLTLEAGVSDDLKLAGTGGEVDIIIIGA</sequence>
<evidence type="ECO:0000313" key="1">
    <source>
        <dbReference type="EMBL" id="GAI88894.1"/>
    </source>
</evidence>
<accession>X1U989</accession>